<dbReference type="STRING" id="914237.A0A1E1K1N9"/>
<dbReference type="SMART" id="SM00547">
    <property type="entry name" value="ZnF_RBZ"/>
    <property type="match status" value="1"/>
</dbReference>
<gene>
    <name evidence="6" type="ORF">RCO7_11443</name>
</gene>
<dbReference type="EMBL" id="FJUW01000005">
    <property type="protein sequence ID" value="CZS91989.1"/>
    <property type="molecule type" value="Genomic_DNA"/>
</dbReference>
<evidence type="ECO:0000259" key="5">
    <source>
        <dbReference type="PROSITE" id="PS50199"/>
    </source>
</evidence>
<dbReference type="Gene3D" id="4.10.1060.10">
    <property type="entry name" value="Zinc finger, RanBP2-type"/>
    <property type="match status" value="1"/>
</dbReference>
<evidence type="ECO:0000256" key="2">
    <source>
        <dbReference type="ARBA" id="ARBA00022771"/>
    </source>
</evidence>
<evidence type="ECO:0000313" key="7">
    <source>
        <dbReference type="Proteomes" id="UP000178129"/>
    </source>
</evidence>
<dbReference type="AlphaFoldDB" id="A0A1E1K1N9"/>
<dbReference type="GO" id="GO:0008270">
    <property type="term" value="F:zinc ion binding"/>
    <property type="evidence" value="ECO:0007669"/>
    <property type="project" value="UniProtKB-KW"/>
</dbReference>
<dbReference type="Pfam" id="PF00641">
    <property type="entry name" value="Zn_ribbon_RanBP"/>
    <property type="match status" value="1"/>
</dbReference>
<dbReference type="PROSITE" id="PS01358">
    <property type="entry name" value="ZF_RANBP2_1"/>
    <property type="match status" value="1"/>
</dbReference>
<feature type="domain" description="RanBP2-type" evidence="5">
    <location>
        <begin position="25"/>
        <end position="54"/>
    </location>
</feature>
<accession>A0A1E1K1N9</accession>
<organism evidence="6 7">
    <name type="scientific">Rhynchosporium graminicola</name>
    <dbReference type="NCBI Taxonomy" id="2792576"/>
    <lineage>
        <taxon>Eukaryota</taxon>
        <taxon>Fungi</taxon>
        <taxon>Dikarya</taxon>
        <taxon>Ascomycota</taxon>
        <taxon>Pezizomycotina</taxon>
        <taxon>Leotiomycetes</taxon>
        <taxon>Helotiales</taxon>
        <taxon>Ploettnerulaceae</taxon>
        <taxon>Rhynchosporium</taxon>
    </lineage>
</organism>
<sequence>MMSEKGLQHSRWAHSDRGRESLKQRPGDWTCASCHFSNFQWRTGCFRCSAHLGNAPDASTYKHTIVRNVQTADYHNGYLQQAEVPMRAVKDSLPEVSGRGLAVSRWAPRYANMNQSAQINSTLWTRTNQQHTQTSSPTPKSSDLGLPYQVQHYILVMIQRMLEESCFEFAGRWLPDFLHAKGWDCAEAVELSTWKAILPSVLPANALRPMSNYTLEGALSDAVRIRNSATHRHLCDNEEIRRMSLQAQDLMSMLGDGTRADKFHRLWLELKEWDLASKSDAQGARSRLEAALTGISERPVDDMDWTPNATMSLQEVLAEGATAQGPSQPGYVDVDEMDLDCMALD</sequence>
<dbReference type="InterPro" id="IPR001876">
    <property type="entry name" value="Znf_RanBP2"/>
</dbReference>
<evidence type="ECO:0000256" key="1">
    <source>
        <dbReference type="ARBA" id="ARBA00022723"/>
    </source>
</evidence>
<reference evidence="7" key="1">
    <citation type="submission" date="2016-03" db="EMBL/GenBank/DDBJ databases">
        <authorList>
            <person name="Ploux O."/>
        </authorList>
    </citation>
    <scope>NUCLEOTIDE SEQUENCE [LARGE SCALE GENOMIC DNA]</scope>
    <source>
        <strain evidence="7">UK7</strain>
    </source>
</reference>
<protein>
    <recommendedName>
        <fullName evidence="5">RanBP2-type domain-containing protein</fullName>
    </recommendedName>
</protein>
<dbReference type="Proteomes" id="UP000178129">
    <property type="component" value="Unassembled WGS sequence"/>
</dbReference>
<evidence type="ECO:0000313" key="6">
    <source>
        <dbReference type="EMBL" id="CZS91989.1"/>
    </source>
</evidence>
<keyword evidence="1" id="KW-0479">Metal-binding</keyword>
<dbReference type="InterPro" id="IPR036443">
    <property type="entry name" value="Znf_RanBP2_sf"/>
</dbReference>
<keyword evidence="7" id="KW-1185">Reference proteome</keyword>
<comment type="caution">
    <text evidence="6">The sequence shown here is derived from an EMBL/GenBank/DDBJ whole genome shotgun (WGS) entry which is preliminary data.</text>
</comment>
<dbReference type="InParanoid" id="A0A1E1K1N9"/>
<dbReference type="PROSITE" id="PS50199">
    <property type="entry name" value="ZF_RANBP2_2"/>
    <property type="match status" value="1"/>
</dbReference>
<evidence type="ECO:0000256" key="3">
    <source>
        <dbReference type="ARBA" id="ARBA00022833"/>
    </source>
</evidence>
<keyword evidence="3" id="KW-0862">Zinc</keyword>
<evidence type="ECO:0000256" key="4">
    <source>
        <dbReference type="PROSITE-ProRule" id="PRU00322"/>
    </source>
</evidence>
<name>A0A1E1K1N9_9HELO</name>
<proteinExistence type="predicted"/>
<keyword evidence="2 4" id="KW-0863">Zinc-finger</keyword>
<dbReference type="SUPFAM" id="SSF90209">
    <property type="entry name" value="Ran binding protein zinc finger-like"/>
    <property type="match status" value="1"/>
</dbReference>